<dbReference type="PANTHER" id="PTHR16288">
    <property type="entry name" value="WD40 REPEAT PROTEIN 4"/>
    <property type="match status" value="1"/>
</dbReference>
<evidence type="ECO:0000256" key="8">
    <source>
        <dbReference type="ARBA" id="ARBA00023242"/>
    </source>
</evidence>
<dbReference type="InterPro" id="IPR001680">
    <property type="entry name" value="WD40_rpt"/>
</dbReference>
<evidence type="ECO:0000256" key="1">
    <source>
        <dbReference type="ARBA" id="ARBA00004123"/>
    </source>
</evidence>
<dbReference type="Bgee" id="ENSLACG00000009655">
    <property type="expression patterns" value="Expressed in muscle tissue and 3 other cell types or tissues"/>
</dbReference>
<evidence type="ECO:0000256" key="4">
    <source>
        <dbReference type="ARBA" id="ARBA00022694"/>
    </source>
</evidence>
<dbReference type="GeneTree" id="ENSGT00390000012174"/>
<organism evidence="12 13">
    <name type="scientific">Latimeria chalumnae</name>
    <name type="common">Coelacanth</name>
    <dbReference type="NCBI Taxonomy" id="7897"/>
    <lineage>
        <taxon>Eukaryota</taxon>
        <taxon>Metazoa</taxon>
        <taxon>Chordata</taxon>
        <taxon>Craniata</taxon>
        <taxon>Vertebrata</taxon>
        <taxon>Euteleostomi</taxon>
        <taxon>Coelacanthiformes</taxon>
        <taxon>Coelacanthidae</taxon>
        <taxon>Latimeria</taxon>
    </lineage>
</organism>
<feature type="repeat" description="WD" evidence="10">
    <location>
        <begin position="186"/>
        <end position="228"/>
    </location>
</feature>
<dbReference type="HOGENOM" id="CLU_054270_1_0_1"/>
<comment type="similarity">
    <text evidence="9">Belongs to the WD repeat TRM82 family.</text>
</comment>
<dbReference type="Ensembl" id="ENSLACT00000011056.1">
    <property type="protein sequence ID" value="ENSLACP00000010974.1"/>
    <property type="gene ID" value="ENSLACG00000009655.1"/>
</dbReference>
<keyword evidence="8 9" id="KW-0539">Nucleus</keyword>
<dbReference type="EMBL" id="AFYH01165367">
    <property type="status" value="NOT_ANNOTATED_CDS"/>
    <property type="molecule type" value="Genomic_DNA"/>
</dbReference>
<dbReference type="EMBL" id="AFYH01165370">
    <property type="status" value="NOT_ANNOTATED_CDS"/>
    <property type="molecule type" value="Genomic_DNA"/>
</dbReference>
<dbReference type="GO" id="GO:0043527">
    <property type="term" value="C:tRNA methyltransferase complex"/>
    <property type="evidence" value="ECO:0007669"/>
    <property type="project" value="TreeGrafter"/>
</dbReference>
<proteinExistence type="inferred from homology"/>
<dbReference type="Proteomes" id="UP000008672">
    <property type="component" value="Unassembled WGS sequence"/>
</dbReference>
<feature type="region of interest" description="Disordered" evidence="11">
    <location>
        <begin position="385"/>
        <end position="412"/>
    </location>
</feature>
<comment type="subcellular location">
    <subcellularLocation>
        <location evidence="1 9">Nucleus</location>
    </subcellularLocation>
</comment>
<keyword evidence="7" id="KW-0007">Acetylation</keyword>
<sequence>SMAALRFSRDWLVISSGSKFLAHSCGDKSDNQKPFVYDCSTAVKEPAPEEKGNDGHVNSKGSDRILAFTFSPSGKYFALIDDSKRLVLFRTEPSWECLSVRCLVRRCTSLAITHAEGQILAADKSGDVYSFSILEAEKAGELRLGHLSMLLDVALSPDDKYVLTADRDEKIRVSSLRSPYDIESFCLGHREFVSTILVLPNHPNLLLSGSGDGTLRLWEYKSGREVLCCELTAFLEPESAGSEKKCTVTRITHCTQGDYIAVLCSSLPVVHILQLDSQSLQLTHKQKILLEHRGWDISYAEPSSLWVLQEDKKEAALLYRLSGGQWQCIARPNGEKILRTSVHKRFLCSLFAESVGLESPYDSLYKVTFDNMGDYLRNKEVRLQQRKRKGEQPLASRETKKHCKNSQSSVQC</sequence>
<keyword evidence="2" id="KW-0158">Chromosome</keyword>
<dbReference type="EMBL" id="AFYH01165369">
    <property type="status" value="NOT_ANNOTATED_CDS"/>
    <property type="molecule type" value="Genomic_DNA"/>
</dbReference>
<accession>H3AMV3</accession>
<keyword evidence="5 9" id="KW-0677">Repeat</keyword>
<dbReference type="PROSITE" id="PS50082">
    <property type="entry name" value="WD_REPEATS_2"/>
    <property type="match status" value="1"/>
</dbReference>
<evidence type="ECO:0000313" key="13">
    <source>
        <dbReference type="Proteomes" id="UP000008672"/>
    </source>
</evidence>
<dbReference type="Pfam" id="PF00400">
    <property type="entry name" value="WD40"/>
    <property type="match status" value="2"/>
</dbReference>
<dbReference type="GO" id="GO:0005634">
    <property type="term" value="C:nucleus"/>
    <property type="evidence" value="ECO:0007669"/>
    <property type="project" value="UniProtKB-SubCell"/>
</dbReference>
<evidence type="ECO:0000256" key="9">
    <source>
        <dbReference type="HAMAP-Rule" id="MF_03056"/>
    </source>
</evidence>
<dbReference type="InterPro" id="IPR015943">
    <property type="entry name" value="WD40/YVTN_repeat-like_dom_sf"/>
</dbReference>
<evidence type="ECO:0000256" key="6">
    <source>
        <dbReference type="ARBA" id="ARBA00022763"/>
    </source>
</evidence>
<dbReference type="SUPFAM" id="SSF50978">
    <property type="entry name" value="WD40 repeat-like"/>
    <property type="match status" value="1"/>
</dbReference>
<dbReference type="PANTHER" id="PTHR16288:SF0">
    <property type="entry name" value="TRNA (GUANINE-N(7)-)-METHYLTRANSFERASE NON-CATALYTIC SUBUNIT WDR4"/>
    <property type="match status" value="1"/>
</dbReference>
<reference evidence="12" key="3">
    <citation type="submission" date="2025-09" db="UniProtKB">
        <authorList>
            <consortium name="Ensembl"/>
        </authorList>
    </citation>
    <scope>IDENTIFICATION</scope>
</reference>
<keyword evidence="6" id="KW-0227">DNA damage</keyword>
<evidence type="ECO:0000256" key="5">
    <source>
        <dbReference type="ARBA" id="ARBA00022737"/>
    </source>
</evidence>
<evidence type="ECO:0000256" key="11">
    <source>
        <dbReference type="SAM" id="MobiDB-lite"/>
    </source>
</evidence>
<gene>
    <name evidence="12" type="primary">WDR4</name>
</gene>
<dbReference type="HAMAP" id="MF_03056">
    <property type="entry name" value="TRM82"/>
    <property type="match status" value="1"/>
</dbReference>
<dbReference type="STRING" id="7897.ENSLACP00000010974"/>
<evidence type="ECO:0000313" key="12">
    <source>
        <dbReference type="Ensembl" id="ENSLACP00000010974.1"/>
    </source>
</evidence>
<dbReference type="OMA" id="DCIPVVY"/>
<dbReference type="EMBL" id="AFYH01165371">
    <property type="status" value="NOT_ANNOTATED_CDS"/>
    <property type="molecule type" value="Genomic_DNA"/>
</dbReference>
<dbReference type="InParanoid" id="H3AMV3"/>
<keyword evidence="13" id="KW-1185">Reference proteome</keyword>
<dbReference type="PROSITE" id="PS50294">
    <property type="entry name" value="WD_REPEATS_REGION"/>
    <property type="match status" value="1"/>
</dbReference>
<dbReference type="Gene3D" id="2.130.10.10">
    <property type="entry name" value="YVTN repeat-like/Quinoprotein amine dehydrogenase"/>
    <property type="match status" value="1"/>
</dbReference>
<reference evidence="12" key="2">
    <citation type="submission" date="2025-08" db="UniProtKB">
        <authorList>
            <consortium name="Ensembl"/>
        </authorList>
    </citation>
    <scope>IDENTIFICATION</scope>
</reference>
<keyword evidence="4 9" id="KW-0819">tRNA processing</keyword>
<reference evidence="13" key="1">
    <citation type="submission" date="2011-08" db="EMBL/GenBank/DDBJ databases">
        <title>The draft genome of Latimeria chalumnae.</title>
        <authorList>
            <person name="Di Palma F."/>
            <person name="Alfoldi J."/>
            <person name="Johnson J."/>
            <person name="Berlin A."/>
            <person name="Gnerre S."/>
            <person name="Jaffe D."/>
            <person name="MacCallum I."/>
            <person name="Young S."/>
            <person name="Walker B.J."/>
            <person name="Lander E."/>
            <person name="Lindblad-Toh K."/>
        </authorList>
    </citation>
    <scope>NUCLEOTIDE SEQUENCE [LARGE SCALE GENOMIC DNA]</scope>
    <source>
        <strain evidence="13">Wild caught</strain>
    </source>
</reference>
<evidence type="ECO:0000256" key="7">
    <source>
        <dbReference type="ARBA" id="ARBA00022990"/>
    </source>
</evidence>
<dbReference type="SMART" id="SM00320">
    <property type="entry name" value="WD40"/>
    <property type="match status" value="3"/>
</dbReference>
<dbReference type="EMBL" id="AFYH01165368">
    <property type="status" value="NOT_ANNOTATED_CDS"/>
    <property type="molecule type" value="Genomic_DNA"/>
</dbReference>
<comment type="pathway">
    <text evidence="9">tRNA modification; N(7)-methylguanine-tRNA biosynthesis.</text>
</comment>
<evidence type="ECO:0000256" key="2">
    <source>
        <dbReference type="ARBA" id="ARBA00022454"/>
    </source>
</evidence>
<dbReference type="GO" id="GO:0006974">
    <property type="term" value="P:DNA damage response"/>
    <property type="evidence" value="ECO:0007669"/>
    <property type="project" value="UniProtKB-KW"/>
</dbReference>
<evidence type="ECO:0000256" key="3">
    <source>
        <dbReference type="ARBA" id="ARBA00022574"/>
    </source>
</evidence>
<evidence type="ECO:0000256" key="10">
    <source>
        <dbReference type="PROSITE-ProRule" id="PRU00221"/>
    </source>
</evidence>
<protein>
    <submittedName>
        <fullName evidence="12">WD repeat domain 4</fullName>
    </submittedName>
</protein>
<dbReference type="UniPathway" id="UPA00989"/>
<keyword evidence="3 9" id="KW-0853">WD repeat</keyword>
<dbReference type="GO" id="GO:0005829">
    <property type="term" value="C:cytosol"/>
    <property type="evidence" value="ECO:0007669"/>
    <property type="project" value="TreeGrafter"/>
</dbReference>
<dbReference type="FunCoup" id="H3AMV3">
    <property type="interactions" value="1222"/>
</dbReference>
<comment type="function">
    <text evidence="9">Required for the formation of N(7)-methylguanine at position 46 (m7G46) in tRNA. In the complex, it is required to stabilize and induce conformational changes of the catalytic subunit.</text>
</comment>
<dbReference type="InterPro" id="IPR028884">
    <property type="entry name" value="Trm82"/>
</dbReference>
<name>H3AMV3_LATCH</name>
<dbReference type="FunFam" id="2.130.10.10:FF:000454">
    <property type="entry name" value="tRNA (guanine-N(7)-)-methyltransferase non-catalytic subunit WDR4"/>
    <property type="match status" value="1"/>
</dbReference>
<dbReference type="GO" id="GO:0106004">
    <property type="term" value="P:tRNA (guanine-N7)-methylation"/>
    <property type="evidence" value="ECO:0007669"/>
    <property type="project" value="UniProtKB-UniRule"/>
</dbReference>
<dbReference type="InterPro" id="IPR036322">
    <property type="entry name" value="WD40_repeat_dom_sf"/>
</dbReference>
<dbReference type="eggNOG" id="KOG3914">
    <property type="taxonomic scope" value="Eukaryota"/>
</dbReference>
<dbReference type="AlphaFoldDB" id="H3AMV3"/>